<organism evidence="1 2">
    <name type="scientific">Cryoendolithus antarcticus</name>
    <dbReference type="NCBI Taxonomy" id="1507870"/>
    <lineage>
        <taxon>Eukaryota</taxon>
        <taxon>Fungi</taxon>
        <taxon>Dikarya</taxon>
        <taxon>Ascomycota</taxon>
        <taxon>Pezizomycotina</taxon>
        <taxon>Dothideomycetes</taxon>
        <taxon>Dothideomycetidae</taxon>
        <taxon>Cladosporiales</taxon>
        <taxon>Cladosporiaceae</taxon>
        <taxon>Cryoendolithus</taxon>
    </lineage>
</organism>
<dbReference type="AlphaFoldDB" id="A0A1V8SZ94"/>
<comment type="caution">
    <text evidence="1">The sequence shown here is derived from an EMBL/GenBank/DDBJ whole genome shotgun (WGS) entry which is preliminary data.</text>
</comment>
<reference evidence="2" key="1">
    <citation type="submission" date="2017-03" db="EMBL/GenBank/DDBJ databases">
        <title>Genomes of endolithic fungi from Antarctica.</title>
        <authorList>
            <person name="Coleine C."/>
            <person name="Masonjones S."/>
            <person name="Stajich J.E."/>
        </authorList>
    </citation>
    <scope>NUCLEOTIDE SEQUENCE [LARGE SCALE GENOMIC DNA]</scope>
    <source>
        <strain evidence="2">CCFEE 5527</strain>
    </source>
</reference>
<dbReference type="Proteomes" id="UP000192596">
    <property type="component" value="Unassembled WGS sequence"/>
</dbReference>
<gene>
    <name evidence="1" type="ORF">B0A48_10952</name>
</gene>
<keyword evidence="2" id="KW-1185">Reference proteome</keyword>
<evidence type="ECO:0000313" key="1">
    <source>
        <dbReference type="EMBL" id="OQO04341.1"/>
    </source>
</evidence>
<name>A0A1V8SZ94_9PEZI</name>
<dbReference type="InParanoid" id="A0A1V8SZ94"/>
<dbReference type="OrthoDB" id="5428902at2759"/>
<evidence type="ECO:0000313" key="2">
    <source>
        <dbReference type="Proteomes" id="UP000192596"/>
    </source>
</evidence>
<proteinExistence type="predicted"/>
<accession>A0A1V8SZ94</accession>
<protein>
    <submittedName>
        <fullName evidence="1">Uncharacterized protein</fullName>
    </submittedName>
</protein>
<sequence>MAIPGPRLGLEVEFHALKVIWRRHDDATFFPETAAGRADIPVRSFNVAQNRSVDAPIMVPVDQRGYGTEDNVTWEGRFGMHCVPDALGRTNVYLPDGTLLPAVNCCILEKQANTSAQPIADYGFWIQLHLCTRAFRAATLRFVDTSPERSPTMLRPLADFVVEYNAKVDEVRLPPGVVNTLDLFKLKLSDKVTSLADGSDPRFKPVRWDPLFIIARNEDQDLCHVNYQVDLGWLGSNVDSYTRLWWHTWAYRFDSGQPRLDPPVNTISKVGVSEVYRSMQYAALWQVARKYAAQLVTEEKDAALSAAAESQIIGLTTYLLAVGSLRPTTSMGMTPKNTYPQLPKTSPAALARAIDAQDASGAAGRTLMDLSTAVVAARAEQLMQVHVRNMFNLTTQGSLRITRPQLAWPGQEAYPHATGRKNIFSNGPPANFAALWRRALNVNDNTGYDLAHSFGFCEGAPFYVSWSSDVRTAVPPTSGVPASPPRLAFESRYASSTLNVGFSPSSATYMLVKSYLPLVMALAPEQWDAASAAVSALGNQPDVALNLDAGWH</sequence>
<dbReference type="EMBL" id="NAJO01000022">
    <property type="protein sequence ID" value="OQO04341.1"/>
    <property type="molecule type" value="Genomic_DNA"/>
</dbReference>